<name>A0A5E4TLL1_9BURK</name>
<sequence length="185" mass="20722">MVNLSPLYLLDANVLITANRDYYPFSMVPEFWEWLLFMAKGGHIKMPIETLEEVRDGGGKAKKDALVEWLHETETFDNLRLDEDAEPEHVASVIKFGYADDLTDAEVEQLGQDPFLIAYGVADRDRRVVVSIEASKPGKMRANRKVPDVCKDNGVGCCNTFAMLKSLGFTTGWKQLHLLRAEGGA</sequence>
<organism evidence="1 2">
    <name type="scientific">Pandoraea communis</name>
    <dbReference type="NCBI Taxonomy" id="2508297"/>
    <lineage>
        <taxon>Bacteria</taxon>
        <taxon>Pseudomonadati</taxon>
        <taxon>Pseudomonadota</taxon>
        <taxon>Betaproteobacteria</taxon>
        <taxon>Burkholderiales</taxon>
        <taxon>Burkholderiaceae</taxon>
        <taxon>Pandoraea</taxon>
    </lineage>
</organism>
<dbReference type="EMBL" id="CABPSE010000003">
    <property type="protein sequence ID" value="VVD87039.1"/>
    <property type="molecule type" value="Genomic_DNA"/>
</dbReference>
<dbReference type="Proteomes" id="UP000383971">
    <property type="component" value="Unassembled WGS sequence"/>
</dbReference>
<keyword evidence="2" id="KW-1185">Reference proteome</keyword>
<reference evidence="1 2" key="1">
    <citation type="submission" date="2019-08" db="EMBL/GenBank/DDBJ databases">
        <authorList>
            <person name="Peeters C."/>
        </authorList>
    </citation>
    <scope>NUCLEOTIDE SEQUENCE [LARGE SCALE GENOMIC DNA]</scope>
    <source>
        <strain evidence="1 2">LMG 31111</strain>
    </source>
</reference>
<dbReference type="AlphaFoldDB" id="A0A5E4TLL1"/>
<dbReference type="Pfam" id="PF14367">
    <property type="entry name" value="DUF4411"/>
    <property type="match status" value="1"/>
</dbReference>
<proteinExistence type="predicted"/>
<accession>A0A5E4TLL1</accession>
<evidence type="ECO:0000313" key="1">
    <source>
        <dbReference type="EMBL" id="VVD87039.1"/>
    </source>
</evidence>
<gene>
    <name evidence="1" type="ORF">PCO31111_01429</name>
</gene>
<protein>
    <submittedName>
        <fullName evidence="1">Uncharacterized protein</fullName>
    </submittedName>
</protein>
<dbReference type="RefSeq" id="WP_150584295.1">
    <property type="nucleotide sequence ID" value="NZ_CABPSE010000003.1"/>
</dbReference>
<evidence type="ECO:0000313" key="2">
    <source>
        <dbReference type="Proteomes" id="UP000383971"/>
    </source>
</evidence>
<dbReference type="InterPro" id="IPR016541">
    <property type="entry name" value="UCP008505"/>
</dbReference>